<dbReference type="InterPro" id="IPR009883">
    <property type="entry name" value="YgfX"/>
</dbReference>
<dbReference type="Proteomes" id="UP000092952">
    <property type="component" value="Chromosome"/>
</dbReference>
<protein>
    <recommendedName>
        <fullName evidence="4">Toxin CptA</fullName>
    </recommendedName>
</protein>
<proteinExistence type="predicted"/>
<evidence type="ECO:0000313" key="3">
    <source>
        <dbReference type="Proteomes" id="UP000092952"/>
    </source>
</evidence>
<keyword evidence="1" id="KW-0472">Membrane</keyword>
<keyword evidence="3" id="KW-1185">Reference proteome</keyword>
<gene>
    <name evidence="2" type="ORF">PG2T_10000</name>
</gene>
<accession>A0A1B1YUT7</accession>
<feature type="transmembrane region" description="Helical" evidence="1">
    <location>
        <begin position="12"/>
        <end position="29"/>
    </location>
</feature>
<dbReference type="EMBL" id="CP014671">
    <property type="protein sequence ID" value="ANX04477.1"/>
    <property type="molecule type" value="Genomic_DNA"/>
</dbReference>
<dbReference type="KEGG" id="gbi:PG2T_10000"/>
<dbReference type="InParanoid" id="A0A1B1YUT7"/>
<evidence type="ECO:0008006" key="4">
    <source>
        <dbReference type="Google" id="ProtNLM"/>
    </source>
</evidence>
<reference evidence="3" key="1">
    <citation type="submission" date="2016-03" db="EMBL/GenBank/DDBJ databases">
        <title>Complete genome sequence of Solimmundus cernigliae, representing a novel lineage of polycyclic aromatic hydrocarbon degraders within the Gammaproteobacteria.</title>
        <authorList>
            <person name="Singleton D.R."/>
            <person name="Dickey A.N."/>
            <person name="Scholl E.H."/>
            <person name="Wright F.A."/>
            <person name="Aitken M.D."/>
        </authorList>
    </citation>
    <scope>NUCLEOTIDE SEQUENCE [LARGE SCALE GENOMIC DNA]</scope>
    <source>
        <strain evidence="3">TR3.2</strain>
    </source>
</reference>
<organism evidence="2 3">
    <name type="scientific">Immundisolibacter cernigliae</name>
    <dbReference type="NCBI Taxonomy" id="1810504"/>
    <lineage>
        <taxon>Bacteria</taxon>
        <taxon>Pseudomonadati</taxon>
        <taxon>Pseudomonadota</taxon>
        <taxon>Gammaproteobacteria</taxon>
        <taxon>Immundisolibacterales</taxon>
        <taxon>Immundisolibacteraceae</taxon>
        <taxon>Immundisolibacter</taxon>
    </lineage>
</organism>
<name>A0A1B1YUT7_9GAMM</name>
<dbReference type="STRING" id="1810504.PG2T_10000"/>
<keyword evidence="1" id="KW-1133">Transmembrane helix</keyword>
<dbReference type="Pfam" id="PF07254">
    <property type="entry name" value="Cpta_toxin"/>
    <property type="match status" value="1"/>
</dbReference>
<dbReference type="RefSeq" id="WP_068804746.1">
    <property type="nucleotide sequence ID" value="NZ_CP014671.1"/>
</dbReference>
<dbReference type="OrthoDB" id="5772185at2"/>
<evidence type="ECO:0000256" key="1">
    <source>
        <dbReference type="SAM" id="Phobius"/>
    </source>
</evidence>
<keyword evidence="1" id="KW-0812">Transmembrane</keyword>
<dbReference type="AlphaFoldDB" id="A0A1B1YUT7"/>
<evidence type="ECO:0000313" key="2">
    <source>
        <dbReference type="EMBL" id="ANX04477.1"/>
    </source>
</evidence>
<sequence length="132" mass="14707">MHDLCPGRSARLTALAWLLHLGGLIGLLYVTPPLAWPLATALIGLALWRALSDRPGDVLRAQGQMDGEWTLTRRDGRRQTGWQVEPQRSFCHPWLVILALRNERQRLYLPLAADAVGADALRRLRVSLRGAG</sequence>